<dbReference type="InterPro" id="IPR018022">
    <property type="entry name" value="IPT"/>
</dbReference>
<dbReference type="EC" id="2.5.1.75" evidence="10"/>
<evidence type="ECO:0000256" key="10">
    <source>
        <dbReference type="HAMAP-Rule" id="MF_00185"/>
    </source>
</evidence>
<dbReference type="Proteomes" id="UP000553963">
    <property type="component" value="Unassembled WGS sequence"/>
</dbReference>
<dbReference type="GO" id="GO:0052381">
    <property type="term" value="F:tRNA dimethylallyltransferase activity"/>
    <property type="evidence" value="ECO:0007669"/>
    <property type="project" value="UniProtKB-UniRule"/>
</dbReference>
<dbReference type="EMBL" id="JACIDS010000005">
    <property type="protein sequence ID" value="MBB3932870.1"/>
    <property type="molecule type" value="Genomic_DNA"/>
</dbReference>
<keyword evidence="7 10" id="KW-0067">ATP-binding</keyword>
<dbReference type="SUPFAM" id="SSF52540">
    <property type="entry name" value="P-loop containing nucleoside triphosphate hydrolases"/>
    <property type="match status" value="1"/>
</dbReference>
<dbReference type="Pfam" id="PF01715">
    <property type="entry name" value="IPPT"/>
    <property type="match status" value="1"/>
</dbReference>
<feature type="site" description="Interaction with substrate tRNA" evidence="10">
    <location>
        <position position="108"/>
    </location>
</feature>
<proteinExistence type="inferred from homology"/>
<comment type="catalytic activity">
    <reaction evidence="9 10 11">
        <text>adenosine(37) in tRNA + dimethylallyl diphosphate = N(6)-dimethylallyladenosine(37) in tRNA + diphosphate</text>
        <dbReference type="Rhea" id="RHEA:26482"/>
        <dbReference type="Rhea" id="RHEA-COMP:10162"/>
        <dbReference type="Rhea" id="RHEA-COMP:10375"/>
        <dbReference type="ChEBI" id="CHEBI:33019"/>
        <dbReference type="ChEBI" id="CHEBI:57623"/>
        <dbReference type="ChEBI" id="CHEBI:74411"/>
        <dbReference type="ChEBI" id="CHEBI:74415"/>
        <dbReference type="EC" id="2.5.1.75"/>
    </reaction>
</comment>
<feature type="binding site" evidence="10">
    <location>
        <begin position="17"/>
        <end position="24"/>
    </location>
    <ligand>
        <name>ATP</name>
        <dbReference type="ChEBI" id="CHEBI:30616"/>
    </ligand>
</feature>
<dbReference type="NCBIfam" id="TIGR00174">
    <property type="entry name" value="miaA"/>
    <property type="match status" value="1"/>
</dbReference>
<comment type="function">
    <text evidence="2 10 12">Catalyzes the transfer of a dimethylallyl group onto the adenine at position 37 in tRNAs that read codons beginning with uridine, leading to the formation of N6-(dimethylallyl)adenosine (i(6)A).</text>
</comment>
<feature type="region of interest" description="Interaction with substrate tRNA" evidence="10">
    <location>
        <begin position="42"/>
        <end position="45"/>
    </location>
</feature>
<keyword evidence="15" id="KW-1185">Reference proteome</keyword>
<organism evidence="14 15">
    <name type="scientific">Kaistia hirudinis</name>
    <dbReference type="NCBI Taxonomy" id="1293440"/>
    <lineage>
        <taxon>Bacteria</taxon>
        <taxon>Pseudomonadati</taxon>
        <taxon>Pseudomonadota</taxon>
        <taxon>Alphaproteobacteria</taxon>
        <taxon>Hyphomicrobiales</taxon>
        <taxon>Kaistiaceae</taxon>
        <taxon>Kaistia</taxon>
    </lineage>
</organism>
<gene>
    <name evidence="10" type="primary">miaA</name>
    <name evidence="14" type="ORF">GGR25_003934</name>
</gene>
<feature type="binding site" evidence="10">
    <location>
        <begin position="19"/>
        <end position="24"/>
    </location>
    <ligand>
        <name>substrate</name>
    </ligand>
</feature>
<dbReference type="Gene3D" id="1.10.20.140">
    <property type="match status" value="1"/>
</dbReference>
<keyword evidence="8 10" id="KW-0460">Magnesium</keyword>
<dbReference type="InterPro" id="IPR027417">
    <property type="entry name" value="P-loop_NTPase"/>
</dbReference>
<comment type="cofactor">
    <cofactor evidence="1 10">
        <name>Mg(2+)</name>
        <dbReference type="ChEBI" id="CHEBI:18420"/>
    </cofactor>
</comment>
<evidence type="ECO:0000256" key="3">
    <source>
        <dbReference type="ARBA" id="ARBA00005842"/>
    </source>
</evidence>
<evidence type="ECO:0000313" key="14">
    <source>
        <dbReference type="EMBL" id="MBB3932870.1"/>
    </source>
</evidence>
<name>A0A840AR84_9HYPH</name>
<dbReference type="GO" id="GO:0006400">
    <property type="term" value="P:tRNA modification"/>
    <property type="evidence" value="ECO:0007669"/>
    <property type="project" value="TreeGrafter"/>
</dbReference>
<evidence type="ECO:0000256" key="11">
    <source>
        <dbReference type="RuleBase" id="RU003783"/>
    </source>
</evidence>
<dbReference type="Gene3D" id="3.40.50.300">
    <property type="entry name" value="P-loop containing nucleotide triphosphate hydrolases"/>
    <property type="match status" value="1"/>
</dbReference>
<evidence type="ECO:0000256" key="9">
    <source>
        <dbReference type="ARBA" id="ARBA00049563"/>
    </source>
</evidence>
<evidence type="ECO:0000256" key="12">
    <source>
        <dbReference type="RuleBase" id="RU003784"/>
    </source>
</evidence>
<evidence type="ECO:0000256" key="6">
    <source>
        <dbReference type="ARBA" id="ARBA00022741"/>
    </source>
</evidence>
<comment type="similarity">
    <text evidence="3 10 13">Belongs to the IPP transferase family.</text>
</comment>
<evidence type="ECO:0000256" key="1">
    <source>
        <dbReference type="ARBA" id="ARBA00001946"/>
    </source>
</evidence>
<reference evidence="14 15" key="1">
    <citation type="submission" date="2020-08" db="EMBL/GenBank/DDBJ databases">
        <title>Genomic Encyclopedia of Type Strains, Phase IV (KMG-IV): sequencing the most valuable type-strain genomes for metagenomic binning, comparative biology and taxonomic classification.</title>
        <authorList>
            <person name="Goeker M."/>
        </authorList>
    </citation>
    <scope>NUCLEOTIDE SEQUENCE [LARGE SCALE GENOMIC DNA]</scope>
    <source>
        <strain evidence="14 15">DSM 25966</strain>
    </source>
</reference>
<dbReference type="PANTHER" id="PTHR11088:SF60">
    <property type="entry name" value="TRNA DIMETHYLALLYLTRANSFERASE"/>
    <property type="match status" value="1"/>
</dbReference>
<dbReference type="FunFam" id="1.10.20.140:FF:000001">
    <property type="entry name" value="tRNA dimethylallyltransferase"/>
    <property type="match status" value="1"/>
</dbReference>
<keyword evidence="6 10" id="KW-0547">Nucleotide-binding</keyword>
<dbReference type="PANTHER" id="PTHR11088">
    <property type="entry name" value="TRNA DIMETHYLALLYLTRANSFERASE"/>
    <property type="match status" value="1"/>
</dbReference>
<sequence>MENLGFSADRRAVLIAGPTASGKSALALDLAERLGGVVINADSMQVYRELRILTARPDASEEARAPHRLYGQVTASTRFSVAAWRAEAERVLRDVRESGRLPIFVGGTGLYFKALTEGLADLPPIDPAIRQAIADRAAAKGVPALHATLALLDPAGAARLEPGDRTRVLRALEVVEATGMPLSHWQEKTSAPPLVDLTDAAAYVLAPDRVALYGRIGRRFDAMVAEGGLDEASALLALGLDPELPAMKAIGVREFRSYLAGEIDLPDAIERAKMETRRYAKRQSTWFRHQMAGWRHVESPADVPSDPFA</sequence>
<accession>A0A840AR84</accession>
<dbReference type="AlphaFoldDB" id="A0A840AR84"/>
<keyword evidence="4 10" id="KW-0808">Transferase</keyword>
<evidence type="ECO:0000256" key="8">
    <source>
        <dbReference type="ARBA" id="ARBA00022842"/>
    </source>
</evidence>
<comment type="caution">
    <text evidence="14">The sequence shown here is derived from an EMBL/GenBank/DDBJ whole genome shotgun (WGS) entry which is preliminary data.</text>
</comment>
<dbReference type="CDD" id="cd02019">
    <property type="entry name" value="NK"/>
    <property type="match status" value="1"/>
</dbReference>
<dbReference type="InterPro" id="IPR039657">
    <property type="entry name" value="Dimethylallyltransferase"/>
</dbReference>
<dbReference type="HAMAP" id="MF_00185">
    <property type="entry name" value="IPP_trans"/>
    <property type="match status" value="1"/>
</dbReference>
<dbReference type="RefSeq" id="WP_246410055.1">
    <property type="nucleotide sequence ID" value="NZ_JACIDS010000005.1"/>
</dbReference>
<dbReference type="GO" id="GO:0005524">
    <property type="term" value="F:ATP binding"/>
    <property type="evidence" value="ECO:0007669"/>
    <property type="project" value="UniProtKB-UniRule"/>
</dbReference>
<evidence type="ECO:0000313" key="15">
    <source>
        <dbReference type="Proteomes" id="UP000553963"/>
    </source>
</evidence>
<evidence type="ECO:0000256" key="5">
    <source>
        <dbReference type="ARBA" id="ARBA00022694"/>
    </source>
</evidence>
<feature type="site" description="Interaction with substrate tRNA" evidence="10">
    <location>
        <position position="130"/>
    </location>
</feature>
<evidence type="ECO:0000256" key="13">
    <source>
        <dbReference type="RuleBase" id="RU003785"/>
    </source>
</evidence>
<evidence type="ECO:0000256" key="4">
    <source>
        <dbReference type="ARBA" id="ARBA00022679"/>
    </source>
</evidence>
<evidence type="ECO:0000256" key="2">
    <source>
        <dbReference type="ARBA" id="ARBA00003213"/>
    </source>
</evidence>
<keyword evidence="5 10" id="KW-0819">tRNA processing</keyword>
<comment type="caution">
    <text evidence="10">Lacks conserved residue(s) required for the propagation of feature annotation.</text>
</comment>
<comment type="subunit">
    <text evidence="10">Monomer.</text>
</comment>
<evidence type="ECO:0000256" key="7">
    <source>
        <dbReference type="ARBA" id="ARBA00022840"/>
    </source>
</evidence>
<protein>
    <recommendedName>
        <fullName evidence="10">tRNA dimethylallyltransferase</fullName>
        <ecNumber evidence="10">2.5.1.75</ecNumber>
    </recommendedName>
    <alternativeName>
        <fullName evidence="10">Dimethylallyl diphosphate:tRNA dimethylallyltransferase</fullName>
        <shortName evidence="10">DMAPP:tRNA dimethylallyltransferase</shortName>
        <shortName evidence="10">DMATase</shortName>
    </alternativeName>
    <alternativeName>
        <fullName evidence="10">Isopentenyl-diphosphate:tRNA isopentenyltransferase</fullName>
        <shortName evidence="10">IPP transferase</shortName>
        <shortName evidence="10">IPPT</shortName>
        <shortName evidence="10">IPTase</shortName>
    </alternativeName>
</protein>